<dbReference type="Gene3D" id="3.30.70.1450">
    <property type="entry name" value="Regulator of K+ conductance, C-terminal domain"/>
    <property type="match status" value="2"/>
</dbReference>
<gene>
    <name evidence="9" type="primary">trkA</name>
    <name evidence="9" type="ORF">ACFQE1_02320</name>
</gene>
<evidence type="ECO:0000256" key="5">
    <source>
        <dbReference type="ARBA" id="ARBA00023027"/>
    </source>
</evidence>
<dbReference type="GO" id="GO:0006813">
    <property type="term" value="P:potassium ion transport"/>
    <property type="evidence" value="ECO:0007669"/>
    <property type="project" value="UniProtKB-KW"/>
</dbReference>
<dbReference type="InterPro" id="IPR036721">
    <property type="entry name" value="RCK_C_sf"/>
</dbReference>
<reference evidence="9 10" key="1">
    <citation type="journal article" date="2019" name="Int. J. Syst. Evol. Microbiol.">
        <title>The Global Catalogue of Microorganisms (GCM) 10K type strain sequencing project: providing services to taxonomists for standard genome sequencing and annotation.</title>
        <authorList>
            <consortium name="The Broad Institute Genomics Platform"/>
            <consortium name="The Broad Institute Genome Sequencing Center for Infectious Disease"/>
            <person name="Wu L."/>
            <person name="Ma J."/>
        </authorList>
    </citation>
    <scope>NUCLEOTIDE SEQUENCE [LARGE SCALE GENOMIC DNA]</scope>
    <source>
        <strain evidence="9 10">NBRC 111368</strain>
    </source>
</reference>
<dbReference type="PROSITE" id="PS51202">
    <property type="entry name" value="RCK_C"/>
    <property type="match status" value="2"/>
</dbReference>
<dbReference type="Pfam" id="PF02080">
    <property type="entry name" value="TrkA_C"/>
    <property type="match status" value="2"/>
</dbReference>
<dbReference type="InterPro" id="IPR036291">
    <property type="entry name" value="NAD(P)-bd_dom_sf"/>
</dbReference>
<evidence type="ECO:0000256" key="1">
    <source>
        <dbReference type="ARBA" id="ARBA00003660"/>
    </source>
</evidence>
<evidence type="ECO:0000259" key="7">
    <source>
        <dbReference type="PROSITE" id="PS51201"/>
    </source>
</evidence>
<dbReference type="InterPro" id="IPR006036">
    <property type="entry name" value="K_uptake_TrkA"/>
</dbReference>
<feature type="domain" description="RCK N-terminal" evidence="7">
    <location>
        <begin position="1"/>
        <end position="119"/>
    </location>
</feature>
<evidence type="ECO:0000256" key="3">
    <source>
        <dbReference type="ARBA" id="ARBA00022538"/>
    </source>
</evidence>
<dbReference type="InterPro" id="IPR050721">
    <property type="entry name" value="Trk_Ktr_HKT_K-transport"/>
</dbReference>
<dbReference type="Proteomes" id="UP001596328">
    <property type="component" value="Unassembled WGS sequence"/>
</dbReference>
<accession>A0ABD5RV56</accession>
<evidence type="ECO:0000313" key="10">
    <source>
        <dbReference type="Proteomes" id="UP001596328"/>
    </source>
</evidence>
<keyword evidence="3" id="KW-0633">Potassium transport</keyword>
<dbReference type="PROSITE" id="PS51201">
    <property type="entry name" value="RCK_N"/>
    <property type="match status" value="2"/>
</dbReference>
<dbReference type="PRINTS" id="PR00335">
    <property type="entry name" value="KUPTAKETRKA"/>
</dbReference>
<keyword evidence="2" id="KW-0813">Transport</keyword>
<comment type="caution">
    <text evidence="9">The sequence shown here is derived from an EMBL/GenBank/DDBJ whole genome shotgun (WGS) entry which is preliminary data.</text>
</comment>
<dbReference type="EMBL" id="JBHSWU010000008">
    <property type="protein sequence ID" value="MFC6723246.1"/>
    <property type="molecule type" value="Genomic_DNA"/>
</dbReference>
<evidence type="ECO:0000259" key="8">
    <source>
        <dbReference type="PROSITE" id="PS51202"/>
    </source>
</evidence>
<keyword evidence="5" id="KW-0520">NAD</keyword>
<evidence type="ECO:0000256" key="4">
    <source>
        <dbReference type="ARBA" id="ARBA00022958"/>
    </source>
</evidence>
<sequence length="445" mass="47671">MRIIVVGAGEVGSNIAVSLSADHDVIVVDVEPETVEELTYSQDVLAVEGDGTSLDLLREVGVDSADLFIASTDDDETNLVACSTAKTLNDVFTIARIKNAKYLETWNRSERAFGVDFMVSVNLLTATDVVRIIGLPAALDVDPFSGGLVQMVEFEVTKDSEIAGGTIAESDRFEGLTFAALVHEGKVTIPRGETVIRPGDKIIVIGRPTSTREFSRVVAPLEAVEGIGDVVIAGGSEIGYHTARLLEERGLNPRLVERSPERARQLAELLPRTTVLEHDATDVEFLVAEHVNEADTVVAATDSDEKNLLISLLSKNIGVGRTVAIVNEGTYTELFEAVGIDVAISPREVTAEEIIRFSEEGSIENLSLIEGRQAEVLEVQVDEGSVLTGRAIREAASELPSQVVIGAITRDGTFIVPRGETVIEAGDHVVLFVATDVLSEVMGLV</sequence>
<comment type="function">
    <text evidence="1">Part of a potassium transport system.</text>
</comment>
<proteinExistence type="predicted"/>
<keyword evidence="4" id="KW-0630">Potassium</keyword>
<dbReference type="PANTHER" id="PTHR43833:SF5">
    <property type="entry name" value="TRK SYSTEM POTASSIUM UPTAKE PROTEIN TRKA"/>
    <property type="match status" value="1"/>
</dbReference>
<protein>
    <submittedName>
        <fullName evidence="9">Trk system potassium transporter TrkA</fullName>
    </submittedName>
</protein>
<dbReference type="NCBIfam" id="NF007031">
    <property type="entry name" value="PRK09496.1-2"/>
    <property type="match status" value="1"/>
</dbReference>
<dbReference type="SUPFAM" id="SSF116726">
    <property type="entry name" value="TrkA C-terminal domain-like"/>
    <property type="match status" value="2"/>
</dbReference>
<dbReference type="NCBIfam" id="NF007034">
    <property type="entry name" value="PRK09496.2-1"/>
    <property type="match status" value="1"/>
</dbReference>
<dbReference type="SUPFAM" id="SSF51735">
    <property type="entry name" value="NAD(P)-binding Rossmann-fold domains"/>
    <property type="match status" value="2"/>
</dbReference>
<evidence type="ECO:0000256" key="2">
    <source>
        <dbReference type="ARBA" id="ARBA00022448"/>
    </source>
</evidence>
<dbReference type="NCBIfam" id="NF007039">
    <property type="entry name" value="PRK09496.3-2"/>
    <property type="match status" value="1"/>
</dbReference>
<dbReference type="InterPro" id="IPR003148">
    <property type="entry name" value="RCK_N"/>
</dbReference>
<feature type="domain" description="RCK N-terminal" evidence="7">
    <location>
        <begin position="227"/>
        <end position="344"/>
    </location>
</feature>
<name>A0ABD5RV56_9EURY</name>
<dbReference type="Gene3D" id="3.40.50.720">
    <property type="entry name" value="NAD(P)-binding Rossmann-like Domain"/>
    <property type="match status" value="2"/>
</dbReference>
<organism evidence="9 10">
    <name type="scientific">Halobium palmae</name>
    <dbReference type="NCBI Taxonomy" id="1776492"/>
    <lineage>
        <taxon>Archaea</taxon>
        <taxon>Methanobacteriati</taxon>
        <taxon>Methanobacteriota</taxon>
        <taxon>Stenosarchaea group</taxon>
        <taxon>Halobacteria</taxon>
        <taxon>Halobacteriales</taxon>
        <taxon>Haloferacaceae</taxon>
        <taxon>Halobium</taxon>
    </lineage>
</organism>
<keyword evidence="6" id="KW-0406">Ion transport</keyword>
<dbReference type="Pfam" id="PF02254">
    <property type="entry name" value="TrkA_N"/>
    <property type="match status" value="2"/>
</dbReference>
<evidence type="ECO:0000313" key="9">
    <source>
        <dbReference type="EMBL" id="MFC6723246.1"/>
    </source>
</evidence>
<feature type="domain" description="RCK C-terminal" evidence="8">
    <location>
        <begin position="139"/>
        <end position="220"/>
    </location>
</feature>
<feature type="domain" description="RCK C-terminal" evidence="8">
    <location>
        <begin position="364"/>
        <end position="445"/>
    </location>
</feature>
<evidence type="ECO:0000256" key="6">
    <source>
        <dbReference type="ARBA" id="ARBA00023065"/>
    </source>
</evidence>
<keyword evidence="10" id="KW-1185">Reference proteome</keyword>
<dbReference type="InterPro" id="IPR006037">
    <property type="entry name" value="RCK_C"/>
</dbReference>
<dbReference type="AlphaFoldDB" id="A0ABD5RV56"/>
<dbReference type="PANTHER" id="PTHR43833">
    <property type="entry name" value="POTASSIUM CHANNEL PROTEIN 2-RELATED-RELATED"/>
    <property type="match status" value="1"/>
</dbReference>